<dbReference type="EMBL" id="SRLO01000318">
    <property type="protein sequence ID" value="TNN61304.1"/>
    <property type="molecule type" value="Genomic_DNA"/>
</dbReference>
<comment type="caution">
    <text evidence="2">The sequence shown here is derived from an EMBL/GenBank/DDBJ whole genome shotgun (WGS) entry which is preliminary data.</text>
</comment>
<proteinExistence type="predicted"/>
<protein>
    <submittedName>
        <fullName evidence="2">Uncharacterized protein</fullName>
    </submittedName>
</protein>
<name>A0A4Z2H8V4_9TELE</name>
<dbReference type="Proteomes" id="UP000314294">
    <property type="component" value="Unassembled WGS sequence"/>
</dbReference>
<evidence type="ECO:0000313" key="2">
    <source>
        <dbReference type="EMBL" id="TNN61304.1"/>
    </source>
</evidence>
<organism evidence="2 3">
    <name type="scientific">Liparis tanakae</name>
    <name type="common">Tanaka's snailfish</name>
    <dbReference type="NCBI Taxonomy" id="230148"/>
    <lineage>
        <taxon>Eukaryota</taxon>
        <taxon>Metazoa</taxon>
        <taxon>Chordata</taxon>
        <taxon>Craniata</taxon>
        <taxon>Vertebrata</taxon>
        <taxon>Euteleostomi</taxon>
        <taxon>Actinopterygii</taxon>
        <taxon>Neopterygii</taxon>
        <taxon>Teleostei</taxon>
        <taxon>Neoteleostei</taxon>
        <taxon>Acanthomorphata</taxon>
        <taxon>Eupercaria</taxon>
        <taxon>Perciformes</taxon>
        <taxon>Cottioidei</taxon>
        <taxon>Cottales</taxon>
        <taxon>Liparidae</taxon>
        <taxon>Liparis</taxon>
    </lineage>
</organism>
<evidence type="ECO:0000313" key="3">
    <source>
        <dbReference type="Proteomes" id="UP000314294"/>
    </source>
</evidence>
<evidence type="ECO:0000256" key="1">
    <source>
        <dbReference type="SAM" id="MobiDB-lite"/>
    </source>
</evidence>
<dbReference type="AlphaFoldDB" id="A0A4Z2H8V4"/>
<gene>
    <name evidence="2" type="ORF">EYF80_028507</name>
</gene>
<keyword evidence="3" id="KW-1185">Reference proteome</keyword>
<sequence length="206" mass="22251">MKKCDVPRLCSPQAPTGAVGPPGVDLFAVFFERIAASRGKLELILMSRREKKKLASPFYIFQSDYFPVIVVGISIRVAKDGQVKVKVADGTASSGHFHPARTPLKRGAEEEEGSGCNNNTNMVTVIICLQLQNSCIVMQPLPPVRLHCISQVVRLAYRMMFHRAVGTEVHLMGRLGLSQNCPISCARNDNPAGISASSSGLVSGNT</sequence>
<feature type="region of interest" description="Disordered" evidence="1">
    <location>
        <begin position="92"/>
        <end position="115"/>
    </location>
</feature>
<reference evidence="2 3" key="1">
    <citation type="submission" date="2019-03" db="EMBL/GenBank/DDBJ databases">
        <title>First draft genome of Liparis tanakae, snailfish: a comprehensive survey of snailfish specific genes.</title>
        <authorList>
            <person name="Kim W."/>
            <person name="Song I."/>
            <person name="Jeong J.-H."/>
            <person name="Kim D."/>
            <person name="Kim S."/>
            <person name="Ryu S."/>
            <person name="Song J.Y."/>
            <person name="Lee S.K."/>
        </authorList>
    </citation>
    <scope>NUCLEOTIDE SEQUENCE [LARGE SCALE GENOMIC DNA]</scope>
    <source>
        <tissue evidence="2">Muscle</tissue>
    </source>
</reference>
<accession>A0A4Z2H8V4</accession>